<dbReference type="AlphaFoldDB" id="A0A836CPG1"/>
<evidence type="ECO:0000256" key="11">
    <source>
        <dbReference type="ARBA" id="ARBA00023163"/>
    </source>
</evidence>
<keyword evidence="11" id="KW-0804">Transcription</keyword>
<dbReference type="NCBIfam" id="TIGR01557">
    <property type="entry name" value="myb_SHAQKYF"/>
    <property type="match status" value="1"/>
</dbReference>
<dbReference type="PROSITE" id="PS51471">
    <property type="entry name" value="FE2OG_OXY"/>
    <property type="match status" value="1"/>
</dbReference>
<dbReference type="Pfam" id="PF00249">
    <property type="entry name" value="Myb_DNA-binding"/>
    <property type="match status" value="1"/>
</dbReference>
<dbReference type="PANTHER" id="PTHR10209:SF867">
    <property type="entry name" value="2-OXOGLUTARATE (2OG) AND FE(II)-DEPENDENT OXYGENASE SUPERFAMILY PROTEIN"/>
    <property type="match status" value="1"/>
</dbReference>
<feature type="region of interest" description="Disordered" evidence="13">
    <location>
        <begin position="476"/>
        <end position="496"/>
    </location>
</feature>
<evidence type="ECO:0000256" key="7">
    <source>
        <dbReference type="ARBA" id="ARBA00023004"/>
    </source>
</evidence>
<dbReference type="SUPFAM" id="SSF46689">
    <property type="entry name" value="Homeodomain-like"/>
    <property type="match status" value="1"/>
</dbReference>
<dbReference type="Gene3D" id="2.60.120.330">
    <property type="entry name" value="B-lactam Antibiotic, Isopenicillin N Synthase, Chain"/>
    <property type="match status" value="1"/>
</dbReference>
<evidence type="ECO:0000259" key="14">
    <source>
        <dbReference type="PROSITE" id="PS50090"/>
    </source>
</evidence>
<dbReference type="PRINTS" id="PR00682">
    <property type="entry name" value="IPNSYNTHASE"/>
</dbReference>
<feature type="compositionally biased region" description="Low complexity" evidence="13">
    <location>
        <begin position="476"/>
        <end position="485"/>
    </location>
</feature>
<evidence type="ECO:0000256" key="13">
    <source>
        <dbReference type="SAM" id="MobiDB-lite"/>
    </source>
</evidence>
<dbReference type="InterPro" id="IPR027443">
    <property type="entry name" value="IPNS-like_sf"/>
</dbReference>
<dbReference type="PROSITE" id="PS51294">
    <property type="entry name" value="HTH_MYB"/>
    <property type="match status" value="1"/>
</dbReference>
<dbReference type="Proteomes" id="UP000664859">
    <property type="component" value="Unassembled WGS sequence"/>
</dbReference>
<dbReference type="InterPro" id="IPR009057">
    <property type="entry name" value="Homeodomain-like_sf"/>
</dbReference>
<dbReference type="GO" id="GO:0003677">
    <property type="term" value="F:DNA binding"/>
    <property type="evidence" value="ECO:0007669"/>
    <property type="project" value="UniProtKB-KW"/>
</dbReference>
<keyword evidence="5" id="KW-0862">Zinc</keyword>
<dbReference type="SUPFAM" id="SSF51197">
    <property type="entry name" value="Clavaminate synthase-like"/>
    <property type="match status" value="1"/>
</dbReference>
<dbReference type="InterPro" id="IPR017884">
    <property type="entry name" value="SANT_dom"/>
</dbReference>
<dbReference type="PROSITE" id="PS51293">
    <property type="entry name" value="SANT"/>
    <property type="match status" value="1"/>
</dbReference>
<evidence type="ECO:0000313" key="19">
    <source>
        <dbReference type="Proteomes" id="UP000664859"/>
    </source>
</evidence>
<feature type="compositionally biased region" description="Low complexity" evidence="13">
    <location>
        <begin position="183"/>
        <end position="204"/>
    </location>
</feature>
<feature type="region of interest" description="Disordered" evidence="13">
    <location>
        <begin position="326"/>
        <end position="349"/>
    </location>
</feature>
<dbReference type="EMBL" id="JAFCMP010000002">
    <property type="protein sequence ID" value="KAG5192819.1"/>
    <property type="molecule type" value="Genomic_DNA"/>
</dbReference>
<evidence type="ECO:0000256" key="2">
    <source>
        <dbReference type="ARBA" id="ARBA00022670"/>
    </source>
</evidence>
<keyword evidence="8" id="KW-0805">Transcription regulation</keyword>
<dbReference type="OrthoDB" id="288590at2759"/>
<dbReference type="GO" id="GO:0006508">
    <property type="term" value="P:proteolysis"/>
    <property type="evidence" value="ECO:0007669"/>
    <property type="project" value="UniProtKB-KW"/>
</dbReference>
<evidence type="ECO:0000256" key="10">
    <source>
        <dbReference type="ARBA" id="ARBA00023125"/>
    </source>
</evidence>
<dbReference type="InterPro" id="IPR044861">
    <property type="entry name" value="IPNS-like_FE2OG_OXY"/>
</dbReference>
<evidence type="ECO:0000256" key="4">
    <source>
        <dbReference type="ARBA" id="ARBA00022801"/>
    </source>
</evidence>
<reference evidence="18" key="1">
    <citation type="submission" date="2021-02" db="EMBL/GenBank/DDBJ databases">
        <title>First Annotated Genome of the Yellow-green Alga Tribonema minus.</title>
        <authorList>
            <person name="Mahan K.M."/>
        </authorList>
    </citation>
    <scope>NUCLEOTIDE SEQUENCE</scope>
    <source>
        <strain evidence="18">UTEX B ZZ1240</strain>
    </source>
</reference>
<protein>
    <submittedName>
        <fullName evidence="18">Uncharacterized protein</fullName>
    </submittedName>
</protein>
<dbReference type="GO" id="GO:0016491">
    <property type="term" value="F:oxidoreductase activity"/>
    <property type="evidence" value="ECO:0007669"/>
    <property type="project" value="UniProtKB-KW"/>
</dbReference>
<keyword evidence="10" id="KW-0238">DNA-binding</keyword>
<evidence type="ECO:0000256" key="1">
    <source>
        <dbReference type="ARBA" id="ARBA00008056"/>
    </source>
</evidence>
<feature type="compositionally biased region" description="Low complexity" evidence="13">
    <location>
        <begin position="97"/>
        <end position="108"/>
    </location>
</feature>
<feature type="domain" description="Fe2OG dioxygenase" evidence="17">
    <location>
        <begin position="688"/>
        <end position="808"/>
    </location>
</feature>
<sequence length="874" mass="93144">MVVRIDYDDSSDMEEGLDTEEEFQTGRWTAEEHERFLQGLALYNKQWKLIADLIRTRTVVQVRTHAQKHFQKVAKLEAQSGRPHDTDDDDSGYGNFSAASTSSSTSTSQLSFNAYPPPSSSSNSSSARPTAAAAAADGCRRSRRASAIAAASTISAAARTAELESPDPPSPKRRKSSHERSARAASFSSSAGRRPSSAAAPQRAETADSPAFSKSAAQLAQGAGLHVRSTFPFAQPFVMPRRSPTSVAEISLATMLAPSGAAAALGLAHPWPQHASSTSVLSFPKPMATAAAALNNQLYRAPVAAAADPAAPSPWLSGGYGDSYSTHETASSGSGTESEEWGSESGLSGGRGSADILELDLPFGDTLLSDDTTVFDAIGALSSAAAGTPANGALPDFARAFAADFTGDSLDLLEPIPLARAGMCLAVKSAPAAAAAAAAAAGGCFAAPPLAAAAEEEQDLDRFVCSLLQVPPQQQGLAGSGSARLTGGGGRGRRQRAPECCAESRARLARVRAAAALNGAFEHTAALPPAADAHLSGASLIRRAPALCTRGVRYQRVPACRASGPEAAETIAKACKEYGFFILTNHGIDPDLLPEKGYYIRREEGYYIRREVAEDGSDGDPLTGPNCWPSDDLIPGWRDTMLRYFDAMMALGLRVAALLAEGLGLERDFFAPHFTRLERHFFAPHFTRSMSALRLLHYRAEVSDVSKGVLGAGAHSDYGLLTLLATDNVPGLQAHLYGKWFDVLPRPADSIVQLNGEWFDVPPRPADFIVNLGDMLQRWTNDALRSTVHRVVNAAGRERYSIPFFFEPNFDTQSWSMWSIPFFFENFDTQVTCLPQFVFAARPARYAPTTSGRHLLDKYAQTHTDASPEANPGS</sequence>
<evidence type="ECO:0000256" key="3">
    <source>
        <dbReference type="ARBA" id="ARBA00022723"/>
    </source>
</evidence>
<evidence type="ECO:0000256" key="6">
    <source>
        <dbReference type="ARBA" id="ARBA00023002"/>
    </source>
</evidence>
<dbReference type="Pfam" id="PF14226">
    <property type="entry name" value="DIOX_N"/>
    <property type="match status" value="1"/>
</dbReference>
<keyword evidence="6" id="KW-0560">Oxidoreductase</keyword>
<dbReference type="InterPro" id="IPR001005">
    <property type="entry name" value="SANT/Myb"/>
</dbReference>
<evidence type="ECO:0000256" key="5">
    <source>
        <dbReference type="ARBA" id="ARBA00022833"/>
    </source>
</evidence>
<feature type="domain" description="Myb-like" evidence="14">
    <location>
        <begin position="20"/>
        <end position="70"/>
    </location>
</feature>
<dbReference type="Gene3D" id="1.10.10.60">
    <property type="entry name" value="Homeodomain-like"/>
    <property type="match status" value="1"/>
</dbReference>
<evidence type="ECO:0000259" key="17">
    <source>
        <dbReference type="PROSITE" id="PS51471"/>
    </source>
</evidence>
<feature type="domain" description="HTH myb-type" evidence="16">
    <location>
        <begin position="20"/>
        <end position="74"/>
    </location>
</feature>
<evidence type="ECO:0000259" key="15">
    <source>
        <dbReference type="PROSITE" id="PS51293"/>
    </source>
</evidence>
<keyword evidence="7" id="KW-0408">Iron</keyword>
<accession>A0A836CPG1</accession>
<dbReference type="InterPro" id="IPR005123">
    <property type="entry name" value="Oxoglu/Fe-dep_dioxygenase_dom"/>
</dbReference>
<dbReference type="CDD" id="cd00167">
    <property type="entry name" value="SANT"/>
    <property type="match status" value="1"/>
</dbReference>
<proteinExistence type="inferred from homology"/>
<dbReference type="PANTHER" id="PTHR10209">
    <property type="entry name" value="OXIDOREDUCTASE, 2OG-FE II OXYGENASE FAMILY PROTEIN"/>
    <property type="match status" value="1"/>
</dbReference>
<keyword evidence="4" id="KW-0378">Hydrolase</keyword>
<keyword evidence="9" id="KW-0482">Metalloprotease</keyword>
<comment type="caution">
    <text evidence="18">The sequence shown here is derived from an EMBL/GenBank/DDBJ whole genome shotgun (WGS) entry which is preliminary data.</text>
</comment>
<evidence type="ECO:0000256" key="8">
    <source>
        <dbReference type="ARBA" id="ARBA00023015"/>
    </source>
</evidence>
<keyword evidence="3" id="KW-0479">Metal-binding</keyword>
<feature type="compositionally biased region" description="Low complexity" evidence="13">
    <location>
        <begin position="326"/>
        <end position="336"/>
    </location>
</feature>
<dbReference type="Pfam" id="PF03171">
    <property type="entry name" value="2OG-FeII_Oxy"/>
    <property type="match status" value="1"/>
</dbReference>
<dbReference type="PROSITE" id="PS50090">
    <property type="entry name" value="MYB_LIKE"/>
    <property type="match status" value="1"/>
</dbReference>
<dbReference type="InterPro" id="IPR006447">
    <property type="entry name" value="Myb_dom_plants"/>
</dbReference>
<dbReference type="SMART" id="SM00717">
    <property type="entry name" value="SANT"/>
    <property type="match status" value="1"/>
</dbReference>
<keyword evidence="2" id="KW-0645">Protease</keyword>
<dbReference type="InterPro" id="IPR026992">
    <property type="entry name" value="DIOX_N"/>
</dbReference>
<name>A0A836CPG1_9STRA</name>
<keyword evidence="12" id="KW-0539">Nucleus</keyword>
<keyword evidence="19" id="KW-1185">Reference proteome</keyword>
<feature type="domain" description="SANT" evidence="15">
    <location>
        <begin position="27"/>
        <end position="74"/>
    </location>
</feature>
<dbReference type="GO" id="GO:0046872">
    <property type="term" value="F:metal ion binding"/>
    <property type="evidence" value="ECO:0007669"/>
    <property type="project" value="UniProtKB-KW"/>
</dbReference>
<organism evidence="18 19">
    <name type="scientific">Tribonema minus</name>
    <dbReference type="NCBI Taxonomy" id="303371"/>
    <lineage>
        <taxon>Eukaryota</taxon>
        <taxon>Sar</taxon>
        <taxon>Stramenopiles</taxon>
        <taxon>Ochrophyta</taxon>
        <taxon>PX clade</taxon>
        <taxon>Xanthophyceae</taxon>
        <taxon>Tribonematales</taxon>
        <taxon>Tribonemataceae</taxon>
        <taxon>Tribonema</taxon>
    </lineage>
</organism>
<dbReference type="FunFam" id="1.10.10.60:FF:000151">
    <property type="entry name" value="histone H2A deubiquitinase MYSM1 isoform X2"/>
    <property type="match status" value="1"/>
</dbReference>
<gene>
    <name evidence="18" type="ORF">JKP88DRAFT_347327</name>
</gene>
<comment type="similarity">
    <text evidence="1">Belongs to the iron/ascorbate-dependent oxidoreductase family.</text>
</comment>
<evidence type="ECO:0000259" key="16">
    <source>
        <dbReference type="PROSITE" id="PS51294"/>
    </source>
</evidence>
<evidence type="ECO:0000313" key="18">
    <source>
        <dbReference type="EMBL" id="KAG5192819.1"/>
    </source>
</evidence>
<dbReference type="GO" id="GO:0008237">
    <property type="term" value="F:metallopeptidase activity"/>
    <property type="evidence" value="ECO:0007669"/>
    <property type="project" value="UniProtKB-KW"/>
</dbReference>
<dbReference type="InterPro" id="IPR017930">
    <property type="entry name" value="Myb_dom"/>
</dbReference>
<feature type="region of interest" description="Disordered" evidence="13">
    <location>
        <begin position="159"/>
        <end position="215"/>
    </location>
</feature>
<feature type="region of interest" description="Disordered" evidence="13">
    <location>
        <begin position="74"/>
        <end position="128"/>
    </location>
</feature>
<evidence type="ECO:0000256" key="9">
    <source>
        <dbReference type="ARBA" id="ARBA00023049"/>
    </source>
</evidence>
<evidence type="ECO:0000256" key="12">
    <source>
        <dbReference type="ARBA" id="ARBA00023242"/>
    </source>
</evidence>